<organism evidence="1 2">
    <name type="scientific">Dreissena polymorpha</name>
    <name type="common">Zebra mussel</name>
    <name type="synonym">Mytilus polymorpha</name>
    <dbReference type="NCBI Taxonomy" id="45954"/>
    <lineage>
        <taxon>Eukaryota</taxon>
        <taxon>Metazoa</taxon>
        <taxon>Spiralia</taxon>
        <taxon>Lophotrochozoa</taxon>
        <taxon>Mollusca</taxon>
        <taxon>Bivalvia</taxon>
        <taxon>Autobranchia</taxon>
        <taxon>Heteroconchia</taxon>
        <taxon>Euheterodonta</taxon>
        <taxon>Imparidentia</taxon>
        <taxon>Neoheterodontei</taxon>
        <taxon>Myida</taxon>
        <taxon>Dreissenoidea</taxon>
        <taxon>Dreissenidae</taxon>
        <taxon>Dreissena</taxon>
    </lineage>
</organism>
<accession>A0A9D4JLC6</accession>
<keyword evidence="2" id="KW-1185">Reference proteome</keyword>
<reference evidence="1" key="2">
    <citation type="submission" date="2020-11" db="EMBL/GenBank/DDBJ databases">
        <authorList>
            <person name="McCartney M.A."/>
            <person name="Auch B."/>
            <person name="Kono T."/>
            <person name="Mallez S."/>
            <person name="Becker A."/>
            <person name="Gohl D.M."/>
            <person name="Silverstein K.A.T."/>
            <person name="Koren S."/>
            <person name="Bechman K.B."/>
            <person name="Herman A."/>
            <person name="Abrahante J.E."/>
            <person name="Garbe J."/>
        </authorList>
    </citation>
    <scope>NUCLEOTIDE SEQUENCE</scope>
    <source>
        <strain evidence="1">Duluth1</strain>
        <tissue evidence="1">Whole animal</tissue>
    </source>
</reference>
<dbReference type="AlphaFoldDB" id="A0A9D4JLC6"/>
<dbReference type="EMBL" id="JAIWYP010000005">
    <property type="protein sequence ID" value="KAH3816576.1"/>
    <property type="molecule type" value="Genomic_DNA"/>
</dbReference>
<gene>
    <name evidence="1" type="ORF">DPMN_118094</name>
</gene>
<evidence type="ECO:0000313" key="1">
    <source>
        <dbReference type="EMBL" id="KAH3816576.1"/>
    </source>
</evidence>
<dbReference type="Proteomes" id="UP000828390">
    <property type="component" value="Unassembled WGS sequence"/>
</dbReference>
<protein>
    <submittedName>
        <fullName evidence="1">Uncharacterized protein</fullName>
    </submittedName>
</protein>
<name>A0A9D4JLC6_DREPO</name>
<reference evidence="1" key="1">
    <citation type="journal article" date="2019" name="bioRxiv">
        <title>The Genome of the Zebra Mussel, Dreissena polymorpha: A Resource for Invasive Species Research.</title>
        <authorList>
            <person name="McCartney M.A."/>
            <person name="Auch B."/>
            <person name="Kono T."/>
            <person name="Mallez S."/>
            <person name="Zhang Y."/>
            <person name="Obille A."/>
            <person name="Becker A."/>
            <person name="Abrahante J.E."/>
            <person name="Garbe J."/>
            <person name="Badalamenti J.P."/>
            <person name="Herman A."/>
            <person name="Mangelson H."/>
            <person name="Liachko I."/>
            <person name="Sullivan S."/>
            <person name="Sone E.D."/>
            <person name="Koren S."/>
            <person name="Silverstein K.A.T."/>
            <person name="Beckman K.B."/>
            <person name="Gohl D.M."/>
        </authorList>
    </citation>
    <scope>NUCLEOTIDE SEQUENCE</scope>
    <source>
        <strain evidence="1">Duluth1</strain>
        <tissue evidence="1">Whole animal</tissue>
    </source>
</reference>
<proteinExistence type="predicted"/>
<evidence type="ECO:0000313" key="2">
    <source>
        <dbReference type="Proteomes" id="UP000828390"/>
    </source>
</evidence>
<comment type="caution">
    <text evidence="1">The sequence shown here is derived from an EMBL/GenBank/DDBJ whole genome shotgun (WGS) entry which is preliminary data.</text>
</comment>
<sequence>MTHTRKQSVSSELREVPVIQNSIPLHFLGRGYNDPDLLLGLPQHDDLISLSVNSNASMSNIHLHMYDL</sequence>